<organism evidence="7 8">
    <name type="scientific">Vermiconidia calcicola</name>
    <dbReference type="NCBI Taxonomy" id="1690605"/>
    <lineage>
        <taxon>Eukaryota</taxon>
        <taxon>Fungi</taxon>
        <taxon>Dikarya</taxon>
        <taxon>Ascomycota</taxon>
        <taxon>Pezizomycotina</taxon>
        <taxon>Dothideomycetes</taxon>
        <taxon>Dothideomycetidae</taxon>
        <taxon>Mycosphaerellales</taxon>
        <taxon>Extremaceae</taxon>
        <taxon>Vermiconidia</taxon>
    </lineage>
</organism>
<keyword evidence="4" id="KW-0223">Dioxygenase</keyword>
<dbReference type="EMBL" id="JAXLQG010000001">
    <property type="protein sequence ID" value="KAK5545831.1"/>
    <property type="molecule type" value="Genomic_DNA"/>
</dbReference>
<evidence type="ECO:0000256" key="6">
    <source>
        <dbReference type="ARBA" id="ARBA00023004"/>
    </source>
</evidence>
<evidence type="ECO:0000256" key="3">
    <source>
        <dbReference type="ARBA" id="ARBA00022723"/>
    </source>
</evidence>
<dbReference type="InterPro" id="IPR008775">
    <property type="entry name" value="Phytyl_CoA_dOase-like"/>
</dbReference>
<dbReference type="GO" id="GO:0046872">
    <property type="term" value="F:metal ion binding"/>
    <property type="evidence" value="ECO:0007669"/>
    <property type="project" value="UniProtKB-KW"/>
</dbReference>
<evidence type="ECO:0000256" key="5">
    <source>
        <dbReference type="ARBA" id="ARBA00023002"/>
    </source>
</evidence>
<evidence type="ECO:0000256" key="1">
    <source>
        <dbReference type="ARBA" id="ARBA00001962"/>
    </source>
</evidence>
<comment type="cofactor">
    <cofactor evidence="1">
        <name>Fe cation</name>
        <dbReference type="ChEBI" id="CHEBI:24875"/>
    </cofactor>
</comment>
<evidence type="ECO:0000256" key="4">
    <source>
        <dbReference type="ARBA" id="ARBA00022964"/>
    </source>
</evidence>
<keyword evidence="5 7" id="KW-0560">Oxidoreductase</keyword>
<evidence type="ECO:0000256" key="2">
    <source>
        <dbReference type="ARBA" id="ARBA00005830"/>
    </source>
</evidence>
<dbReference type="Proteomes" id="UP001345827">
    <property type="component" value="Unassembled WGS sequence"/>
</dbReference>
<dbReference type="GO" id="GO:0051213">
    <property type="term" value="F:dioxygenase activity"/>
    <property type="evidence" value="ECO:0007669"/>
    <property type="project" value="UniProtKB-KW"/>
</dbReference>
<gene>
    <name evidence="7" type="primary">ftmOx1</name>
    <name evidence="7" type="ORF">LTR25_000841</name>
</gene>
<comment type="similarity">
    <text evidence="2">Belongs to the PhyH family.</text>
</comment>
<protein>
    <submittedName>
        <fullName evidence="7">Verruculogen synthase</fullName>
        <ecNumber evidence="7">1.14.11.38</ecNumber>
    </submittedName>
</protein>
<keyword evidence="6" id="KW-0408">Iron</keyword>
<proteinExistence type="inferred from homology"/>
<dbReference type="PANTHER" id="PTHR20883">
    <property type="entry name" value="PHYTANOYL-COA DIOXYGENASE DOMAIN CONTAINING 1"/>
    <property type="match status" value="1"/>
</dbReference>
<keyword evidence="8" id="KW-1185">Reference proteome</keyword>
<dbReference type="SUPFAM" id="SSF51197">
    <property type="entry name" value="Clavaminate synthase-like"/>
    <property type="match status" value="1"/>
</dbReference>
<keyword evidence="3" id="KW-0479">Metal-binding</keyword>
<dbReference type="EC" id="1.14.11.38" evidence="7"/>
<name>A0AAV9QNI9_9PEZI</name>
<evidence type="ECO:0000313" key="8">
    <source>
        <dbReference type="Proteomes" id="UP001345827"/>
    </source>
</evidence>
<accession>A0AAV9QNI9</accession>
<reference evidence="7 8" key="1">
    <citation type="submission" date="2023-06" db="EMBL/GenBank/DDBJ databases">
        <title>Black Yeasts Isolated from many extreme environments.</title>
        <authorList>
            <person name="Coleine C."/>
            <person name="Stajich J.E."/>
            <person name="Selbmann L."/>
        </authorList>
    </citation>
    <scope>NUCLEOTIDE SEQUENCE [LARGE SCALE GENOMIC DNA]</scope>
    <source>
        <strain evidence="7 8">CCFEE 5887</strain>
    </source>
</reference>
<dbReference type="PANTHER" id="PTHR20883:SF19">
    <property type="entry name" value="MULTIFUNCTIONAL DIOXYGENASE AUSE"/>
    <property type="match status" value="1"/>
</dbReference>
<dbReference type="AlphaFoldDB" id="A0AAV9QNI9"/>
<dbReference type="Pfam" id="PF05721">
    <property type="entry name" value="PhyH"/>
    <property type="match status" value="1"/>
</dbReference>
<evidence type="ECO:0000313" key="7">
    <source>
        <dbReference type="EMBL" id="KAK5545831.1"/>
    </source>
</evidence>
<comment type="caution">
    <text evidence="7">The sequence shown here is derived from an EMBL/GenBank/DDBJ whole genome shotgun (WGS) entry which is preliminary data.</text>
</comment>
<sequence length="301" mass="33257">MGSMAPPFSTRPSTTTLQRLPASAGRDAILKAMHEDGGVIIEGLLTPQQVKQFNQDIDPVLAKMNPGSTHDSEWTQAFHGANTKRLTNLVTHSPSFGKELLDSDLVHELCTEVFTKESGTYWLNTAQVIEIGPGNKAQELHRDQMQYPVFTTIGPNGPEACVNFLVALNDFTDETGATRVIPGSHKWPSFEYDGTPEDTVPVEMKAGDAFFITGKVVHGGGANRHPDYRRRGLAFSFHCSYLTPEEAYPFLISMDTIKTLSPRAQKMVAFRSQFPLRSPGLWQSDYIELARVIGLETESKA</sequence>
<dbReference type="Gene3D" id="2.60.120.620">
    <property type="entry name" value="q2cbj1_9rhob like domain"/>
    <property type="match status" value="1"/>
</dbReference>